<feature type="compositionally biased region" description="Low complexity" evidence="11">
    <location>
        <begin position="324"/>
        <end position="339"/>
    </location>
</feature>
<evidence type="ECO:0000256" key="9">
    <source>
        <dbReference type="ARBA" id="ARBA00047783"/>
    </source>
</evidence>
<evidence type="ECO:0000313" key="13">
    <source>
        <dbReference type="EMBL" id="GBE77437.1"/>
    </source>
</evidence>
<dbReference type="PANTHER" id="PTHR23245:SF36">
    <property type="entry name" value="TRNA (GUANINE(37)-N1)-METHYLTRANSFERASE"/>
    <property type="match status" value="1"/>
</dbReference>
<dbReference type="CDD" id="cd02440">
    <property type="entry name" value="AdoMet_MTases"/>
    <property type="match status" value="1"/>
</dbReference>
<dbReference type="AlphaFoldDB" id="A0A401G5K5"/>
<feature type="region of interest" description="Disordered" evidence="11">
    <location>
        <begin position="311"/>
        <end position="339"/>
    </location>
</feature>
<dbReference type="PANTHER" id="PTHR23245">
    <property type="entry name" value="TRNA METHYLTRANSFERASE"/>
    <property type="match status" value="1"/>
</dbReference>
<protein>
    <recommendedName>
        <fullName evidence="10">tRNA (guanine(37)-N1)-methyltransferase</fullName>
        <ecNumber evidence="10">2.1.1.228</ecNumber>
    </recommendedName>
    <alternativeName>
        <fullName evidence="10">M1G-methyltransferase</fullName>
    </alternativeName>
    <alternativeName>
        <fullName evidence="10">tRNA [GM37] methyltransferase</fullName>
    </alternativeName>
    <alternativeName>
        <fullName evidence="10">tRNA methyltransferase 5</fullName>
    </alternativeName>
</protein>
<feature type="binding site" evidence="10">
    <location>
        <begin position="260"/>
        <end position="261"/>
    </location>
    <ligand>
        <name>S-adenosyl-L-methionine</name>
        <dbReference type="ChEBI" id="CHEBI:59789"/>
    </ligand>
</feature>
<feature type="binding site" evidence="10">
    <location>
        <position position="354"/>
    </location>
    <ligand>
        <name>S-adenosyl-L-methionine</name>
        <dbReference type="ChEBI" id="CHEBI:59789"/>
    </ligand>
</feature>
<dbReference type="InterPro" id="IPR025792">
    <property type="entry name" value="tRNA_Gua_MeTrfase_euk"/>
</dbReference>
<evidence type="ECO:0000256" key="4">
    <source>
        <dbReference type="ARBA" id="ARBA00022679"/>
    </source>
</evidence>
<keyword evidence="14" id="KW-1185">Reference proteome</keyword>
<comment type="subunit">
    <text evidence="10">Monomer.</text>
</comment>
<comment type="similarity">
    <text evidence="10">Belongs to the TRM5 / TYW2 family.</text>
</comment>
<dbReference type="OrthoDB" id="408788at2759"/>
<feature type="domain" description="SAM-dependent methyltransferase TRM5/TYW2-type" evidence="12">
    <location>
        <begin position="133"/>
        <end position="449"/>
    </location>
</feature>
<dbReference type="Proteomes" id="UP000287166">
    <property type="component" value="Unassembled WGS sequence"/>
</dbReference>
<evidence type="ECO:0000256" key="8">
    <source>
        <dbReference type="ARBA" id="ARBA00023242"/>
    </source>
</evidence>
<name>A0A401G5K5_9APHY</name>
<evidence type="ECO:0000256" key="10">
    <source>
        <dbReference type="HAMAP-Rule" id="MF_03152"/>
    </source>
</evidence>
<comment type="subcellular location">
    <subcellularLocation>
        <location evidence="10">Mitochondrion matrix</location>
    </subcellularLocation>
    <subcellularLocation>
        <location evidence="10">Nucleus</location>
    </subcellularLocation>
    <subcellularLocation>
        <location evidence="10">Cytoplasm</location>
    </subcellularLocation>
    <text evidence="10">Predominantly in the mitochondria and in the nucleus.</text>
</comment>
<evidence type="ECO:0000256" key="3">
    <source>
        <dbReference type="ARBA" id="ARBA00022603"/>
    </source>
</evidence>
<gene>
    <name evidence="10" type="primary">TRM5</name>
    <name evidence="13" type="ORF">SCP_0103120</name>
</gene>
<dbReference type="EMBL" id="BFAD01000001">
    <property type="protein sequence ID" value="GBE77437.1"/>
    <property type="molecule type" value="Genomic_DNA"/>
</dbReference>
<feature type="binding site" evidence="10">
    <location>
        <begin position="288"/>
        <end position="289"/>
    </location>
    <ligand>
        <name>S-adenosyl-L-methionine</name>
        <dbReference type="ChEBI" id="CHEBI:59789"/>
    </ligand>
</feature>
<organism evidence="13 14">
    <name type="scientific">Sparassis crispa</name>
    <dbReference type="NCBI Taxonomy" id="139825"/>
    <lineage>
        <taxon>Eukaryota</taxon>
        <taxon>Fungi</taxon>
        <taxon>Dikarya</taxon>
        <taxon>Basidiomycota</taxon>
        <taxon>Agaricomycotina</taxon>
        <taxon>Agaricomycetes</taxon>
        <taxon>Polyporales</taxon>
        <taxon>Sparassidaceae</taxon>
        <taxon>Sparassis</taxon>
    </lineage>
</organism>
<keyword evidence="3 10" id="KW-0489">Methyltransferase</keyword>
<evidence type="ECO:0000256" key="1">
    <source>
        <dbReference type="ARBA" id="ARBA00009775"/>
    </source>
</evidence>
<evidence type="ECO:0000256" key="11">
    <source>
        <dbReference type="SAM" id="MobiDB-lite"/>
    </source>
</evidence>
<proteinExistence type="inferred from homology"/>
<dbReference type="GO" id="GO:0005759">
    <property type="term" value="C:mitochondrial matrix"/>
    <property type="evidence" value="ECO:0007669"/>
    <property type="project" value="UniProtKB-SubCell"/>
</dbReference>
<dbReference type="InterPro" id="IPR029063">
    <property type="entry name" value="SAM-dependent_MTases_sf"/>
</dbReference>
<keyword evidence="8 10" id="KW-0539">Nucleus</keyword>
<evidence type="ECO:0000256" key="2">
    <source>
        <dbReference type="ARBA" id="ARBA00022490"/>
    </source>
</evidence>
<keyword evidence="6 10" id="KW-0819">tRNA processing</keyword>
<keyword evidence="5 10" id="KW-0949">S-adenosyl-L-methionine</keyword>
<evidence type="ECO:0000259" key="12">
    <source>
        <dbReference type="PROSITE" id="PS51684"/>
    </source>
</evidence>
<dbReference type="GO" id="GO:0002939">
    <property type="term" value="P:tRNA N1-guanine methylation"/>
    <property type="evidence" value="ECO:0007669"/>
    <property type="project" value="TreeGrafter"/>
</dbReference>
<dbReference type="Gene3D" id="3.30.300.110">
    <property type="entry name" value="Met-10+ protein-like domains"/>
    <property type="match status" value="1"/>
</dbReference>
<dbReference type="FunFam" id="3.30.300.110:FF:000001">
    <property type="entry name" value="tRNA (guanine(37)-N1)-methyltransferase"/>
    <property type="match status" value="1"/>
</dbReference>
<dbReference type="Pfam" id="PF02475">
    <property type="entry name" value="TRM5-TYW2_MTfase"/>
    <property type="match status" value="1"/>
</dbReference>
<dbReference type="GO" id="GO:0005634">
    <property type="term" value="C:nucleus"/>
    <property type="evidence" value="ECO:0007669"/>
    <property type="project" value="UniProtKB-SubCell"/>
</dbReference>
<evidence type="ECO:0000256" key="5">
    <source>
        <dbReference type="ARBA" id="ARBA00022691"/>
    </source>
</evidence>
<dbReference type="Pfam" id="PF25133">
    <property type="entry name" value="TYW2_N_2"/>
    <property type="match status" value="1"/>
</dbReference>
<dbReference type="HAMAP" id="MF_03152">
    <property type="entry name" value="TRM5"/>
    <property type="match status" value="1"/>
</dbReference>
<evidence type="ECO:0000256" key="6">
    <source>
        <dbReference type="ARBA" id="ARBA00022694"/>
    </source>
</evidence>
<keyword evidence="2 10" id="KW-0963">Cytoplasm</keyword>
<evidence type="ECO:0000256" key="7">
    <source>
        <dbReference type="ARBA" id="ARBA00023128"/>
    </source>
</evidence>
<dbReference type="EC" id="2.1.1.228" evidence="10"/>
<dbReference type="PROSITE" id="PS51684">
    <property type="entry name" value="SAM_MT_TRM5_TYW2"/>
    <property type="match status" value="1"/>
</dbReference>
<dbReference type="InParanoid" id="A0A401G5K5"/>
<dbReference type="InterPro" id="IPR056744">
    <property type="entry name" value="TRM5/TYW2-like_N"/>
</dbReference>
<feature type="binding site" evidence="10">
    <location>
        <position position="222"/>
    </location>
    <ligand>
        <name>S-adenosyl-L-methionine</name>
        <dbReference type="ChEBI" id="CHEBI:59789"/>
    </ligand>
</feature>
<comment type="catalytic activity">
    <reaction evidence="9 10">
        <text>guanosine(37) in tRNA + S-adenosyl-L-methionine = N(1)-methylguanosine(37) in tRNA + S-adenosyl-L-homocysteine + H(+)</text>
        <dbReference type="Rhea" id="RHEA:36899"/>
        <dbReference type="Rhea" id="RHEA-COMP:10145"/>
        <dbReference type="Rhea" id="RHEA-COMP:10147"/>
        <dbReference type="ChEBI" id="CHEBI:15378"/>
        <dbReference type="ChEBI" id="CHEBI:57856"/>
        <dbReference type="ChEBI" id="CHEBI:59789"/>
        <dbReference type="ChEBI" id="CHEBI:73542"/>
        <dbReference type="ChEBI" id="CHEBI:74269"/>
        <dbReference type="EC" id="2.1.1.228"/>
    </reaction>
</comment>
<keyword evidence="4 10" id="KW-0808">Transferase</keyword>
<comment type="caution">
    <text evidence="13">The sequence shown here is derived from an EMBL/GenBank/DDBJ whole genome shotgun (WGS) entry which is preliminary data.</text>
</comment>
<dbReference type="SUPFAM" id="SSF53335">
    <property type="entry name" value="S-adenosyl-L-methionine-dependent methyltransferases"/>
    <property type="match status" value="1"/>
</dbReference>
<dbReference type="GO" id="GO:0070901">
    <property type="term" value="P:mitochondrial tRNA methylation"/>
    <property type="evidence" value="ECO:0007669"/>
    <property type="project" value="UniProtKB-ARBA"/>
</dbReference>
<accession>A0A401G5K5</accession>
<dbReference type="InterPro" id="IPR030382">
    <property type="entry name" value="MeTrfase_TRM5/TYW2"/>
</dbReference>
<comment type="similarity">
    <text evidence="1">Belongs to the class I-like SAM-binding methyltransferase superfamily. TRM5/TYW2 family.</text>
</comment>
<sequence length="455" mass="51497">MSIHSLIDTSPPIHRGMVALDRDAFHKPVPVLAAKITPKITGVFIRAPTLKTLLMDLPRVLPVHKAPDNDRLVLFKFSDEADLTPEAAEFLQQHSAQLVKHTLHFHYDDWNADEILNAVLPEDLSEGAPPSSFAVSGHIAHMNLRPEYYPYKYLIGQVILDKNPGIKTVVNKIDNISNQFRIFNMELLAGEPDYKVVHHEANCRFTFDFTQVYWNSRLNHEHERIVQLFSPQDVIADVFAGVGPFSIPAAKKGCGVLANDLNPKSYKYLRQNIDDNKVTQLVRPSCEDGRGFIGDVFNNIYDLPLPPVLPSEPSRSQLRRLSKQQRGSPHANPAPVDAVPLVPPRRRITHFVMNLPDSAIEFLDAFRGVLRPVFGSRDLSGLYYSTSKLPMIHCYCFAREREPESAESDIRRRVEEKLGHALGQEMSLHFVRAVAPHKQMYCISFRLPYKVAYAA</sequence>
<reference evidence="13 14" key="1">
    <citation type="journal article" date="2018" name="Sci. Rep.">
        <title>Genome sequence of the cauliflower mushroom Sparassis crispa (Hanabiratake) and its association with beneficial usage.</title>
        <authorList>
            <person name="Kiyama R."/>
            <person name="Furutani Y."/>
            <person name="Kawaguchi K."/>
            <person name="Nakanishi T."/>
        </authorList>
    </citation>
    <scope>NUCLEOTIDE SEQUENCE [LARGE SCALE GENOMIC DNA]</scope>
</reference>
<comment type="function">
    <text evidence="10">Specifically methylates the N1 position of guanosine-37 in various cytoplasmic and mitochondrial tRNAs. Methylation is not dependent on the nature of the nucleoside 5' of the target nucleoside. This is the first step in the biosynthesis of wybutosine (yW), a modified base adjacent to the anticodon of tRNAs and required for accurate decoding.</text>
</comment>
<dbReference type="InterPro" id="IPR056743">
    <property type="entry name" value="TRM5-TYW2-like_MTfase"/>
</dbReference>
<evidence type="ECO:0000313" key="14">
    <source>
        <dbReference type="Proteomes" id="UP000287166"/>
    </source>
</evidence>
<keyword evidence="7 10" id="KW-0496">Mitochondrion</keyword>
<dbReference type="GO" id="GO:0052906">
    <property type="term" value="F:tRNA (guanine(37)-N1)-methyltransferase activity"/>
    <property type="evidence" value="ECO:0007669"/>
    <property type="project" value="UniProtKB-UniRule"/>
</dbReference>
<dbReference type="STRING" id="139825.A0A401G5K5"/>
<dbReference type="FunCoup" id="A0A401G5K5">
    <property type="interactions" value="360"/>
</dbReference>
<dbReference type="Gene3D" id="3.40.50.150">
    <property type="entry name" value="Vaccinia Virus protein VP39"/>
    <property type="match status" value="1"/>
</dbReference>